<evidence type="ECO:0000313" key="2">
    <source>
        <dbReference type="Proteomes" id="UP000006657"/>
    </source>
</evidence>
<name>F9Z464_ODOSD</name>
<dbReference type="KEGG" id="osp:Odosp_0265"/>
<dbReference type="Proteomes" id="UP000006657">
    <property type="component" value="Chromosome"/>
</dbReference>
<protein>
    <submittedName>
        <fullName evidence="1">Uncharacterized protein</fullName>
    </submittedName>
</protein>
<gene>
    <name evidence="1" type="ordered locus">Odosp_0265</name>
</gene>
<dbReference type="EMBL" id="CP002544">
    <property type="protein sequence ID" value="ADY31368.1"/>
    <property type="molecule type" value="Genomic_DNA"/>
</dbReference>
<dbReference type="AlphaFoldDB" id="F9Z464"/>
<dbReference type="STRING" id="709991.Odosp_0265"/>
<organism evidence="1 2">
    <name type="scientific">Odoribacter splanchnicus (strain ATCC 29572 / DSM 20712 / CIP 104287 / JCM 15291 / NCTC 10825 / 1651/6)</name>
    <name type="common">Bacteroides splanchnicus</name>
    <dbReference type="NCBI Taxonomy" id="709991"/>
    <lineage>
        <taxon>Bacteria</taxon>
        <taxon>Pseudomonadati</taxon>
        <taxon>Bacteroidota</taxon>
        <taxon>Bacteroidia</taxon>
        <taxon>Bacteroidales</taxon>
        <taxon>Odoribacteraceae</taxon>
        <taxon>Odoribacter</taxon>
    </lineage>
</organism>
<dbReference type="HOGENOM" id="CLU_3313665_0_0_10"/>
<sequence>MSEFGGCFSENNSFLNERCNKTKINGITTIGFAQLLLYL</sequence>
<proteinExistence type="predicted"/>
<dbReference type="PaxDb" id="709991-Odosp_0265"/>
<accession>F9Z464</accession>
<keyword evidence="2" id="KW-1185">Reference proteome</keyword>
<reference evidence="1 2" key="1">
    <citation type="journal article" date="2011" name="Stand. Genomic Sci.">
        <title>Complete genome sequence of Odoribacter splanchnicus type strain (1651/6).</title>
        <authorList>
            <consortium name="US DOE Joint Genome Institute (JGI-PGF)"/>
            <person name="Goker M."/>
            <person name="Gronow S."/>
            <person name="Zeytun A."/>
            <person name="Nolan M."/>
            <person name="Lucas S."/>
            <person name="Lapidus A."/>
            <person name="Hammon N."/>
            <person name="Deshpande S."/>
            <person name="Cheng J.F."/>
            <person name="Pitluck S."/>
            <person name="Liolios K."/>
            <person name="Pagani I."/>
            <person name="Ivanova N."/>
            <person name="Mavromatis K."/>
            <person name="Ovchinikova G."/>
            <person name="Pati A."/>
            <person name="Tapia R."/>
            <person name="Han C."/>
            <person name="Goodwin L."/>
            <person name="Chen A."/>
            <person name="Palaniappan K."/>
            <person name="Land M."/>
            <person name="Hauser L."/>
            <person name="Jeffries C.D."/>
            <person name="Brambilla E.M."/>
            <person name="Rohde M."/>
            <person name="Detter J.C."/>
            <person name="Woyke T."/>
            <person name="Bristow J."/>
            <person name="Markowitz V."/>
            <person name="Hugenholtz P."/>
            <person name="Eisen J.A."/>
            <person name="Kyrpides N.C."/>
            <person name="Klenk H.P."/>
        </authorList>
    </citation>
    <scope>NUCLEOTIDE SEQUENCE [LARGE SCALE GENOMIC DNA]</scope>
    <source>
        <strain evidence="2">ATCC 29572 / DSM 20712 / JCM 15291 / NCTC 10825 / 1651/6</strain>
    </source>
</reference>
<evidence type="ECO:0000313" key="1">
    <source>
        <dbReference type="EMBL" id="ADY31368.1"/>
    </source>
</evidence>